<reference evidence="1" key="1">
    <citation type="journal article" date="2021" name="Nat. Commun.">
        <title>Genetic determinants of endophytism in the Arabidopsis root mycobiome.</title>
        <authorList>
            <person name="Mesny F."/>
            <person name="Miyauchi S."/>
            <person name="Thiergart T."/>
            <person name="Pickel B."/>
            <person name="Atanasova L."/>
            <person name="Karlsson M."/>
            <person name="Huettel B."/>
            <person name="Barry K.W."/>
            <person name="Haridas S."/>
            <person name="Chen C."/>
            <person name="Bauer D."/>
            <person name="Andreopoulos W."/>
            <person name="Pangilinan J."/>
            <person name="LaButti K."/>
            <person name="Riley R."/>
            <person name="Lipzen A."/>
            <person name="Clum A."/>
            <person name="Drula E."/>
            <person name="Henrissat B."/>
            <person name="Kohler A."/>
            <person name="Grigoriev I.V."/>
            <person name="Martin F.M."/>
            <person name="Hacquard S."/>
        </authorList>
    </citation>
    <scope>NUCLEOTIDE SEQUENCE</scope>
    <source>
        <strain evidence="1">MPI-CAGE-CH-0230</strain>
    </source>
</reference>
<dbReference type="GeneID" id="70186490"/>
<dbReference type="Proteomes" id="UP000756346">
    <property type="component" value="Unassembled WGS sequence"/>
</dbReference>
<dbReference type="EMBL" id="JAGTJQ010000007">
    <property type="protein sequence ID" value="KAH7027203.1"/>
    <property type="molecule type" value="Genomic_DNA"/>
</dbReference>
<dbReference type="PANTHER" id="PTHR33112:SF16">
    <property type="entry name" value="HETEROKARYON INCOMPATIBILITY DOMAIN-CONTAINING PROTEIN"/>
    <property type="match status" value="1"/>
</dbReference>
<evidence type="ECO:0000313" key="1">
    <source>
        <dbReference type="EMBL" id="KAH7027203.1"/>
    </source>
</evidence>
<dbReference type="OrthoDB" id="4578237at2759"/>
<dbReference type="AlphaFoldDB" id="A0A9P9BMZ6"/>
<comment type="caution">
    <text evidence="1">The sequence shown here is derived from an EMBL/GenBank/DDBJ whole genome shotgun (WGS) entry which is preliminary data.</text>
</comment>
<protein>
    <submittedName>
        <fullName evidence="1">Uncharacterized protein</fullName>
    </submittedName>
</protein>
<proteinExistence type="predicted"/>
<evidence type="ECO:0000313" key="2">
    <source>
        <dbReference type="Proteomes" id="UP000756346"/>
    </source>
</evidence>
<sequence length="231" mass="25705">MSATKTTAPVWYTTLSHRWSANEQFKLPHATTDCSLDDDSPTYIVPDVDGAESIRVRRPPHMTHDAVGNDRFDDHDKILDKTQSKKNAFTLLSRGWVLQERLLSPPIMYFRQGELKWECNKACDFLCGAILSTSNFNLVHRRSLRAAAEGGEALETSLTVRWIRVAERYSRCALTSDSGRVVALAGMAAQAITAVEAAPRAQGTGKKKSKKKCKLRLGNTTITGHRYIARA</sequence>
<keyword evidence="2" id="KW-1185">Reference proteome</keyword>
<dbReference type="PANTHER" id="PTHR33112">
    <property type="entry name" value="DOMAIN PROTEIN, PUTATIVE-RELATED"/>
    <property type="match status" value="1"/>
</dbReference>
<gene>
    <name evidence="1" type="ORF">B0I36DRAFT_350769</name>
</gene>
<accession>A0A9P9BMZ6</accession>
<dbReference type="RefSeq" id="XP_046010002.1">
    <property type="nucleotide sequence ID" value="XM_046156944.1"/>
</dbReference>
<name>A0A9P9BMZ6_9PEZI</name>
<organism evidence="1 2">
    <name type="scientific">Microdochium trichocladiopsis</name>
    <dbReference type="NCBI Taxonomy" id="1682393"/>
    <lineage>
        <taxon>Eukaryota</taxon>
        <taxon>Fungi</taxon>
        <taxon>Dikarya</taxon>
        <taxon>Ascomycota</taxon>
        <taxon>Pezizomycotina</taxon>
        <taxon>Sordariomycetes</taxon>
        <taxon>Xylariomycetidae</taxon>
        <taxon>Xylariales</taxon>
        <taxon>Microdochiaceae</taxon>
        <taxon>Microdochium</taxon>
    </lineage>
</organism>